<evidence type="ECO:0000313" key="2">
    <source>
        <dbReference type="Proteomes" id="UP000027142"/>
    </source>
</evidence>
<proteinExistence type="predicted"/>
<dbReference type="EMBL" id="CP003923">
    <property type="protein sequence ID" value="AIC93166.1"/>
    <property type="molecule type" value="Genomic_DNA"/>
</dbReference>
<protein>
    <submittedName>
        <fullName evidence="1">Uncharacterized protein</fullName>
    </submittedName>
</protein>
<sequence>MKMSATIATGQVKNSLARGMDNLQTNLNGSTPALAPAGEPVNHVPYNAMNSRRIQQDVGAVKQEQLRKIEVVSGVKPRSSYKERLVQTPLNNGTWTGPRG</sequence>
<keyword evidence="2" id="KW-1185">Reference proteome</keyword>
<dbReference type="STRING" id="1246626.BleG1_0558"/>
<dbReference type="KEGG" id="ble:BleG1_0558"/>
<name>A0A060LPC7_9BACI</name>
<dbReference type="Proteomes" id="UP000027142">
    <property type="component" value="Chromosome"/>
</dbReference>
<dbReference type="HOGENOM" id="CLU_2300082_0_0_9"/>
<dbReference type="AlphaFoldDB" id="A0A060LPC7"/>
<accession>A0A060LPC7</accession>
<reference evidence="1 2" key="1">
    <citation type="journal article" date="2014" name="Gene">
        <title>A comparative genomic analysis of the alkalitolerant soil bacterium Bacillus lehensis G1.</title>
        <authorList>
            <person name="Noor Y.M."/>
            <person name="Samsulrizal N.H."/>
            <person name="Jema'on N.A."/>
            <person name="Low K.O."/>
            <person name="Ramli A.N."/>
            <person name="Alias N.I."/>
            <person name="Damis S.I."/>
            <person name="Fuzi S.F."/>
            <person name="Isa M.N."/>
            <person name="Murad A.M."/>
            <person name="Raih M.F."/>
            <person name="Bakar F.D."/>
            <person name="Najimudin N."/>
            <person name="Mahadi N.M."/>
            <person name="Illias R.M."/>
        </authorList>
    </citation>
    <scope>NUCLEOTIDE SEQUENCE [LARGE SCALE GENOMIC DNA]</scope>
    <source>
        <strain evidence="1 2">G1</strain>
    </source>
</reference>
<evidence type="ECO:0000313" key="1">
    <source>
        <dbReference type="EMBL" id="AIC93166.1"/>
    </source>
</evidence>
<gene>
    <name evidence="1" type="ORF">BleG1_0558</name>
</gene>
<organism evidence="1 2">
    <name type="scientific">Shouchella lehensis G1</name>
    <dbReference type="NCBI Taxonomy" id="1246626"/>
    <lineage>
        <taxon>Bacteria</taxon>
        <taxon>Bacillati</taxon>
        <taxon>Bacillota</taxon>
        <taxon>Bacilli</taxon>
        <taxon>Bacillales</taxon>
        <taxon>Bacillaceae</taxon>
        <taxon>Shouchella</taxon>
    </lineage>
</organism>